<sequence length="242" mass="27186">MSKRLLFIEHDHVSPTGPLGERFSDHGFDISTLPIVPAEKFDEPNVEISWPDLANFDLIVPLGSPWGVWEDLRIGNWLLPELKLLRETHNNGVPIFGVCFGGQLMARALGGSVTRAARPEVGWHSIESDNPNISHGPWFQYHWDRWFTPEIGREMARTSVGPQAFSAGRTLALQFHPEINVEILQLWLEMEGGCAEVESVGLDPATLLEETRAIEDAARIRTHNLVDYFLQEIATSKVVSTR</sequence>
<dbReference type="InterPro" id="IPR029062">
    <property type="entry name" value="Class_I_gatase-like"/>
</dbReference>
<dbReference type="Proteomes" id="UP000740727">
    <property type="component" value="Unassembled WGS sequence"/>
</dbReference>
<reference evidence="2" key="1">
    <citation type="submission" date="2018-10" db="EMBL/GenBank/DDBJ databases">
        <title>Iterative Subtractive Binning of Freshwater Chronoseries Metagenomes Recovers Nearly Complete Genomes from over Four Hundred Novel Species.</title>
        <authorList>
            <person name="Rodriguez-R L.M."/>
            <person name="Tsementzi D."/>
            <person name="Luo C."/>
            <person name="Konstantinidis K.T."/>
        </authorList>
    </citation>
    <scope>NUCLEOTIDE SEQUENCE</scope>
    <source>
        <strain evidence="2">WB5_2A_028</strain>
    </source>
</reference>
<evidence type="ECO:0000313" key="3">
    <source>
        <dbReference type="Proteomes" id="UP000740727"/>
    </source>
</evidence>
<evidence type="ECO:0000259" key="1">
    <source>
        <dbReference type="Pfam" id="PF00117"/>
    </source>
</evidence>
<dbReference type="PROSITE" id="PS51273">
    <property type="entry name" value="GATASE_TYPE_1"/>
    <property type="match status" value="1"/>
</dbReference>
<evidence type="ECO:0000313" key="2">
    <source>
        <dbReference type="EMBL" id="NBR94596.1"/>
    </source>
</evidence>
<protein>
    <submittedName>
        <fullName evidence="2">Type 1 glutamine amidotransferase</fullName>
    </submittedName>
</protein>
<dbReference type="PANTHER" id="PTHR42695">
    <property type="entry name" value="GLUTAMINE AMIDOTRANSFERASE YLR126C-RELATED"/>
    <property type="match status" value="1"/>
</dbReference>
<feature type="domain" description="Glutamine amidotransferase" evidence="1">
    <location>
        <begin position="79"/>
        <end position="179"/>
    </location>
</feature>
<accession>A0A965GEC9</accession>
<dbReference type="EMBL" id="RFXN01000215">
    <property type="protein sequence ID" value="NBR94596.1"/>
    <property type="molecule type" value="Genomic_DNA"/>
</dbReference>
<dbReference type="CDD" id="cd01741">
    <property type="entry name" value="GATase1_1"/>
    <property type="match status" value="1"/>
</dbReference>
<keyword evidence="2" id="KW-0315">Glutamine amidotransferase</keyword>
<comment type="caution">
    <text evidence="2">The sequence shown here is derived from an EMBL/GenBank/DDBJ whole genome shotgun (WGS) entry which is preliminary data.</text>
</comment>
<dbReference type="Gene3D" id="3.40.50.880">
    <property type="match status" value="1"/>
</dbReference>
<dbReference type="InterPro" id="IPR044992">
    <property type="entry name" value="ChyE-like"/>
</dbReference>
<dbReference type="AlphaFoldDB" id="A0A965GEC9"/>
<gene>
    <name evidence="2" type="ORF">EBT44_07260</name>
</gene>
<dbReference type="GO" id="GO:0005829">
    <property type="term" value="C:cytosol"/>
    <property type="evidence" value="ECO:0007669"/>
    <property type="project" value="TreeGrafter"/>
</dbReference>
<name>A0A965GEC9_9PROT</name>
<dbReference type="SUPFAM" id="SSF52317">
    <property type="entry name" value="Class I glutamine amidotransferase-like"/>
    <property type="match status" value="1"/>
</dbReference>
<organism evidence="2 3">
    <name type="scientific">Candidatus Fonsibacter lacus</name>
    <dbReference type="NCBI Taxonomy" id="2576439"/>
    <lineage>
        <taxon>Bacteria</taxon>
        <taxon>Pseudomonadati</taxon>
        <taxon>Pseudomonadota</taxon>
        <taxon>Alphaproteobacteria</taxon>
        <taxon>Candidatus Pelagibacterales</taxon>
        <taxon>Candidatus Pelagibacterales incertae sedis</taxon>
        <taxon>Candidatus Fonsibacter</taxon>
    </lineage>
</organism>
<dbReference type="PANTHER" id="PTHR42695:SF5">
    <property type="entry name" value="GLUTAMINE AMIDOTRANSFERASE YLR126C-RELATED"/>
    <property type="match status" value="1"/>
</dbReference>
<dbReference type="Pfam" id="PF00117">
    <property type="entry name" value="GATase"/>
    <property type="match status" value="1"/>
</dbReference>
<dbReference type="InterPro" id="IPR017926">
    <property type="entry name" value="GATASE"/>
</dbReference>
<proteinExistence type="predicted"/>